<protein>
    <submittedName>
        <fullName evidence="1">Uncharacterized protein</fullName>
    </submittedName>
</protein>
<keyword evidence="2" id="KW-1185">Reference proteome</keyword>
<proteinExistence type="predicted"/>
<organism evidence="1 2">
    <name type="scientific">Meloidogyne enterolobii</name>
    <name type="common">Root-knot nematode worm</name>
    <name type="synonym">Meloidogyne mayaguensis</name>
    <dbReference type="NCBI Taxonomy" id="390850"/>
    <lineage>
        <taxon>Eukaryota</taxon>
        <taxon>Metazoa</taxon>
        <taxon>Ecdysozoa</taxon>
        <taxon>Nematoda</taxon>
        <taxon>Chromadorea</taxon>
        <taxon>Rhabditida</taxon>
        <taxon>Tylenchina</taxon>
        <taxon>Tylenchomorpha</taxon>
        <taxon>Tylenchoidea</taxon>
        <taxon>Meloidogynidae</taxon>
        <taxon>Meloidogyninae</taxon>
        <taxon>Meloidogyne</taxon>
    </lineage>
</organism>
<name>A0ACB0Y4M9_MELEN</name>
<accession>A0ACB0Y4M9</accession>
<reference evidence="1" key="1">
    <citation type="submission" date="2023-11" db="EMBL/GenBank/DDBJ databases">
        <authorList>
            <person name="Poullet M."/>
        </authorList>
    </citation>
    <scope>NUCLEOTIDE SEQUENCE</scope>
    <source>
        <strain evidence="1">E1834</strain>
    </source>
</reference>
<sequence length="115" mass="13498">MDLLHPPLQPLQIHPNMNSVEEHFKNFSRRAQRICHENERSNLLALMRLVLNSLLDDQIRGTRILDLVESQVISDFFIIFEKCLWHGFKVPGFFFNFSLNSVMSSCTRPHSPFQN</sequence>
<dbReference type="Proteomes" id="UP001497535">
    <property type="component" value="Unassembled WGS sequence"/>
</dbReference>
<gene>
    <name evidence="1" type="ORF">MENTE1834_LOCUS7399</name>
</gene>
<evidence type="ECO:0000313" key="2">
    <source>
        <dbReference type="Proteomes" id="UP001497535"/>
    </source>
</evidence>
<comment type="caution">
    <text evidence="1">The sequence shown here is derived from an EMBL/GenBank/DDBJ whole genome shotgun (WGS) entry which is preliminary data.</text>
</comment>
<dbReference type="EMBL" id="CAVMJV010000005">
    <property type="protein sequence ID" value="CAK5031023.1"/>
    <property type="molecule type" value="Genomic_DNA"/>
</dbReference>
<evidence type="ECO:0000313" key="1">
    <source>
        <dbReference type="EMBL" id="CAK5031023.1"/>
    </source>
</evidence>